<dbReference type="EMBL" id="KQ420735">
    <property type="protein sequence ID" value="KOF79489.1"/>
    <property type="molecule type" value="Genomic_DNA"/>
</dbReference>
<protein>
    <submittedName>
        <fullName evidence="1">Uncharacterized protein</fullName>
    </submittedName>
</protein>
<sequence length="75" mass="8838">IKTIILKHCLRQAGHVARMRETRMPHQVLYGELSTGRTLRDHPLHQYKDQLRQSLKLTGINPKAWDIEAQNRLEK</sequence>
<dbReference type="AlphaFoldDB" id="A0A0L8GRM5"/>
<proteinExistence type="predicted"/>
<reference evidence="1" key="1">
    <citation type="submission" date="2015-07" db="EMBL/GenBank/DDBJ databases">
        <title>MeaNS - Measles Nucleotide Surveillance Program.</title>
        <authorList>
            <person name="Tran T."/>
            <person name="Druce J."/>
        </authorList>
    </citation>
    <scope>NUCLEOTIDE SEQUENCE</scope>
    <source>
        <strain evidence="1">UCB-OBI-ISO-001</strain>
        <tissue evidence="1">Gonad</tissue>
    </source>
</reference>
<feature type="non-terminal residue" evidence="1">
    <location>
        <position position="1"/>
    </location>
</feature>
<evidence type="ECO:0000313" key="1">
    <source>
        <dbReference type="EMBL" id="KOF79489.1"/>
    </source>
</evidence>
<gene>
    <name evidence="1" type="ORF">OCBIM_22029378mg</name>
</gene>
<name>A0A0L8GRM5_OCTBM</name>
<organism evidence="1">
    <name type="scientific">Octopus bimaculoides</name>
    <name type="common">California two-spotted octopus</name>
    <dbReference type="NCBI Taxonomy" id="37653"/>
    <lineage>
        <taxon>Eukaryota</taxon>
        <taxon>Metazoa</taxon>
        <taxon>Spiralia</taxon>
        <taxon>Lophotrochozoa</taxon>
        <taxon>Mollusca</taxon>
        <taxon>Cephalopoda</taxon>
        <taxon>Coleoidea</taxon>
        <taxon>Octopodiformes</taxon>
        <taxon>Octopoda</taxon>
        <taxon>Incirrata</taxon>
        <taxon>Octopodidae</taxon>
        <taxon>Octopus</taxon>
    </lineage>
</organism>
<accession>A0A0L8GRM5</accession>